<dbReference type="AlphaFoldDB" id="A0AA92ERG6"/>
<keyword evidence="3" id="KW-1185">Reference proteome</keyword>
<organism evidence="2 3">
    <name type="scientific">Pseudidiomarina andamanensis</name>
    <dbReference type="NCBI Taxonomy" id="1940690"/>
    <lineage>
        <taxon>Bacteria</taxon>
        <taxon>Pseudomonadati</taxon>
        <taxon>Pseudomonadota</taxon>
        <taxon>Gammaproteobacteria</taxon>
        <taxon>Alteromonadales</taxon>
        <taxon>Idiomarinaceae</taxon>
        <taxon>Pseudidiomarina</taxon>
    </lineage>
</organism>
<dbReference type="Proteomes" id="UP000427820">
    <property type="component" value="Chromosome"/>
</dbReference>
<proteinExistence type="inferred from homology"/>
<dbReference type="GO" id="GO:0004497">
    <property type="term" value="F:monooxygenase activity"/>
    <property type="evidence" value="ECO:0007669"/>
    <property type="project" value="InterPro"/>
</dbReference>
<dbReference type="Pfam" id="PF00067">
    <property type="entry name" value="p450"/>
    <property type="match status" value="1"/>
</dbReference>
<dbReference type="EMBL" id="CP032551">
    <property type="protein sequence ID" value="QGT95347.1"/>
    <property type="molecule type" value="Genomic_DNA"/>
</dbReference>
<comment type="similarity">
    <text evidence="1">Belongs to the cytochrome P450 family.</text>
</comment>
<evidence type="ECO:0000256" key="1">
    <source>
        <dbReference type="ARBA" id="ARBA00010617"/>
    </source>
</evidence>
<evidence type="ECO:0000313" key="3">
    <source>
        <dbReference type="Proteomes" id="UP000427820"/>
    </source>
</evidence>
<dbReference type="InterPro" id="IPR002397">
    <property type="entry name" value="Cyt_P450_B"/>
</dbReference>
<protein>
    <submittedName>
        <fullName evidence="2">Cytochrome P450</fullName>
    </submittedName>
</protein>
<sequence length="360" mass="39803">MAAVLTRHHDVLAALHAPEQFSNKVSSHLNVPNGMDGAEHQAYRALIEPFFSNVVLTQFQPKLQVVIDELLANLDAHNDVEVMETLAHPFALRAQCAFMGWPVALEQRLTDWMAAQNAATLAKDRPTLRALADEFSDIVVEQFERARRGLTAPESVTAQLTQLRLNGDPVADDYLVSIVRNWTVGELGTIAAAVGSIVGFLAQNSVVQKQLRAAPMHIDHAIDEILRLGAPLLTNRRRTTCPVGFGDQSFEADTTVTIDWRAANTDPGVFAEPHQFKWDRDPHLNLLYGAGVHVCPGKPLAQLELRLFTQSLLNKFTKIELGTRAFERAEPPRGGYRQLWVKLSQLNHSSAKSTCTAALE</sequence>
<dbReference type="SUPFAM" id="SSF48264">
    <property type="entry name" value="Cytochrome P450"/>
    <property type="match status" value="1"/>
</dbReference>
<dbReference type="InterPro" id="IPR001128">
    <property type="entry name" value="Cyt_P450"/>
</dbReference>
<dbReference type="PANTHER" id="PTHR46696:SF6">
    <property type="entry name" value="P450, PUTATIVE (EUROFUNG)-RELATED"/>
    <property type="match status" value="1"/>
</dbReference>
<name>A0AA92ERG6_9GAMM</name>
<gene>
    <name evidence="2" type="ORF">D3795_03760</name>
</gene>
<dbReference type="InterPro" id="IPR036396">
    <property type="entry name" value="Cyt_P450_sf"/>
</dbReference>
<dbReference type="PANTHER" id="PTHR46696">
    <property type="entry name" value="P450, PUTATIVE (EUROFUNG)-RELATED"/>
    <property type="match status" value="1"/>
</dbReference>
<dbReference type="GO" id="GO:0016705">
    <property type="term" value="F:oxidoreductase activity, acting on paired donors, with incorporation or reduction of molecular oxygen"/>
    <property type="evidence" value="ECO:0007669"/>
    <property type="project" value="InterPro"/>
</dbReference>
<dbReference type="Gene3D" id="1.10.630.10">
    <property type="entry name" value="Cytochrome P450"/>
    <property type="match status" value="1"/>
</dbReference>
<dbReference type="RefSeq" id="WP_156266369.1">
    <property type="nucleotide sequence ID" value="NZ_CP032551.1"/>
</dbReference>
<dbReference type="KEGG" id="panm:D3795_03760"/>
<dbReference type="GO" id="GO:0005506">
    <property type="term" value="F:iron ion binding"/>
    <property type="evidence" value="ECO:0007669"/>
    <property type="project" value="InterPro"/>
</dbReference>
<evidence type="ECO:0000313" key="2">
    <source>
        <dbReference type="EMBL" id="QGT95347.1"/>
    </source>
</evidence>
<dbReference type="PRINTS" id="PR00359">
    <property type="entry name" value="BP450"/>
</dbReference>
<accession>A0AA92ERG6</accession>
<dbReference type="GO" id="GO:0020037">
    <property type="term" value="F:heme binding"/>
    <property type="evidence" value="ECO:0007669"/>
    <property type="project" value="InterPro"/>
</dbReference>
<reference evidence="2 3" key="1">
    <citation type="submission" date="2018-09" db="EMBL/GenBank/DDBJ databases">
        <title>Whole genome sequencing of Idiomarina andamanensis W-5T (LMG 29773T= JCM 31645T).</title>
        <authorList>
            <person name="Das S.K."/>
        </authorList>
    </citation>
    <scope>NUCLEOTIDE SEQUENCE [LARGE SCALE GENOMIC DNA]</scope>
    <source>
        <strain evidence="2 3">W-5T</strain>
    </source>
</reference>